<keyword evidence="3" id="KW-1185">Reference proteome</keyword>
<evidence type="ECO:0000256" key="1">
    <source>
        <dbReference type="SAM" id="MobiDB-lite"/>
    </source>
</evidence>
<dbReference type="AlphaFoldDB" id="A0A165KEI0"/>
<proteinExistence type="predicted"/>
<evidence type="ECO:0000313" key="3">
    <source>
        <dbReference type="Proteomes" id="UP000076727"/>
    </source>
</evidence>
<name>A0A165KEI0_9APHY</name>
<gene>
    <name evidence="2" type="ORF">DAEQUDRAFT_771018</name>
</gene>
<sequence length="117" mass="13103">MSGFTEPTDNPDYLEKSDDLAATGDESEQTNKPEPIAEASALESESNSDSDSNDEMMTIGKMLNLKNPPSTMTGWDKKRKENLKRRQPSGPAYIRGLFKDLPIEDRATLFKQLSEDF</sequence>
<dbReference type="EMBL" id="KV429339">
    <property type="protein sequence ID" value="KZT63032.1"/>
    <property type="molecule type" value="Genomic_DNA"/>
</dbReference>
<dbReference type="Proteomes" id="UP000076727">
    <property type="component" value="Unassembled WGS sequence"/>
</dbReference>
<accession>A0A165KEI0</accession>
<evidence type="ECO:0000313" key="2">
    <source>
        <dbReference type="EMBL" id="KZT63032.1"/>
    </source>
</evidence>
<organism evidence="2 3">
    <name type="scientific">Daedalea quercina L-15889</name>
    <dbReference type="NCBI Taxonomy" id="1314783"/>
    <lineage>
        <taxon>Eukaryota</taxon>
        <taxon>Fungi</taxon>
        <taxon>Dikarya</taxon>
        <taxon>Basidiomycota</taxon>
        <taxon>Agaricomycotina</taxon>
        <taxon>Agaricomycetes</taxon>
        <taxon>Polyporales</taxon>
        <taxon>Fomitopsis</taxon>
    </lineage>
</organism>
<reference evidence="2 3" key="1">
    <citation type="journal article" date="2016" name="Mol. Biol. Evol.">
        <title>Comparative Genomics of Early-Diverging Mushroom-Forming Fungi Provides Insights into the Origins of Lignocellulose Decay Capabilities.</title>
        <authorList>
            <person name="Nagy L.G."/>
            <person name="Riley R."/>
            <person name="Tritt A."/>
            <person name="Adam C."/>
            <person name="Daum C."/>
            <person name="Floudas D."/>
            <person name="Sun H."/>
            <person name="Yadav J.S."/>
            <person name="Pangilinan J."/>
            <person name="Larsson K.H."/>
            <person name="Matsuura K."/>
            <person name="Barry K."/>
            <person name="Labutti K."/>
            <person name="Kuo R."/>
            <person name="Ohm R.A."/>
            <person name="Bhattacharya S.S."/>
            <person name="Shirouzu T."/>
            <person name="Yoshinaga Y."/>
            <person name="Martin F.M."/>
            <person name="Grigoriev I.V."/>
            <person name="Hibbett D.S."/>
        </authorList>
    </citation>
    <scope>NUCLEOTIDE SEQUENCE [LARGE SCALE GENOMIC DNA]</scope>
    <source>
        <strain evidence="2 3">L-15889</strain>
    </source>
</reference>
<feature type="region of interest" description="Disordered" evidence="1">
    <location>
        <begin position="1"/>
        <end position="92"/>
    </location>
</feature>
<protein>
    <submittedName>
        <fullName evidence="2">Uncharacterized protein</fullName>
    </submittedName>
</protein>